<accession>A0A4Y8IBV9</accession>
<reference evidence="2 3" key="1">
    <citation type="submission" date="2019-03" db="EMBL/GenBank/DDBJ databases">
        <authorList>
            <person name="He R.-H."/>
        </authorList>
    </citation>
    <scope>NUCLEOTIDE SEQUENCE [LARGE SCALE GENOMIC DNA]</scope>
    <source>
        <strain evidence="3">SH 714</strain>
    </source>
</reference>
<sequence>MQNIIDKISEIEFGDIGVIAYSEFNQEKVISINEKLSVPLASAGKVAIAYCVAQLIEEGPYQWDNIVEDISFNPKEDSNIIYPHFQNRKALLLQDAVEVMIASHDSYVADSIVQFCGGWEKINKKIKTYFSNINIKQNPRDLDNKGELAQVFELLRAIFEGYKNNPEIWTPVINGLVRQRGEIEGIPTHFLNHMTGGLENVAVDIGILGEFSGSPILFVLGAKHLPNRNENKFVDERIIEVMQSLYTEYSNQDKQIKNETSI</sequence>
<dbReference type="RefSeq" id="WP_134341476.1">
    <property type="nucleotide sequence ID" value="NZ_SOPW01000025.1"/>
</dbReference>
<evidence type="ECO:0000313" key="3">
    <source>
        <dbReference type="Proteomes" id="UP000297975"/>
    </source>
</evidence>
<keyword evidence="3" id="KW-1185">Reference proteome</keyword>
<dbReference type="Proteomes" id="UP000297975">
    <property type="component" value="Unassembled WGS sequence"/>
</dbReference>
<dbReference type="InterPro" id="IPR045155">
    <property type="entry name" value="Beta-lactam_cat"/>
</dbReference>
<evidence type="ECO:0000313" key="2">
    <source>
        <dbReference type="EMBL" id="TFB13465.1"/>
    </source>
</evidence>
<gene>
    <name evidence="2" type="ORF">E3U55_15950</name>
</gene>
<protein>
    <recommendedName>
        <fullName evidence="1">Beta-lactamase class A catalytic domain-containing protein</fullName>
    </recommendedName>
</protein>
<name>A0A4Y8IBV9_9BACI</name>
<dbReference type="Gene3D" id="3.40.710.10">
    <property type="entry name" value="DD-peptidase/beta-lactamase superfamily"/>
    <property type="match status" value="1"/>
</dbReference>
<dbReference type="EMBL" id="SOPW01000025">
    <property type="protein sequence ID" value="TFB13465.1"/>
    <property type="molecule type" value="Genomic_DNA"/>
</dbReference>
<dbReference type="Pfam" id="PF13354">
    <property type="entry name" value="Beta-lactamase2"/>
    <property type="match status" value="1"/>
</dbReference>
<proteinExistence type="predicted"/>
<evidence type="ECO:0000259" key="1">
    <source>
        <dbReference type="Pfam" id="PF13354"/>
    </source>
</evidence>
<dbReference type="GO" id="GO:0030655">
    <property type="term" value="P:beta-lactam antibiotic catabolic process"/>
    <property type="evidence" value="ECO:0007669"/>
    <property type="project" value="InterPro"/>
</dbReference>
<organism evidence="2 3">
    <name type="scientific">Filobacillus milosensis</name>
    <dbReference type="NCBI Taxonomy" id="94137"/>
    <lineage>
        <taxon>Bacteria</taxon>
        <taxon>Bacillati</taxon>
        <taxon>Bacillota</taxon>
        <taxon>Bacilli</taxon>
        <taxon>Bacillales</taxon>
        <taxon>Bacillaceae</taxon>
        <taxon>Filobacillus</taxon>
    </lineage>
</organism>
<dbReference type="InterPro" id="IPR012338">
    <property type="entry name" value="Beta-lactam/transpept-like"/>
</dbReference>
<dbReference type="SUPFAM" id="SSF56601">
    <property type="entry name" value="beta-lactamase/transpeptidase-like"/>
    <property type="match status" value="1"/>
</dbReference>
<feature type="domain" description="Beta-lactamase class A catalytic" evidence="1">
    <location>
        <begin position="22"/>
        <end position="218"/>
    </location>
</feature>
<dbReference type="GO" id="GO:0008800">
    <property type="term" value="F:beta-lactamase activity"/>
    <property type="evidence" value="ECO:0007669"/>
    <property type="project" value="InterPro"/>
</dbReference>
<comment type="caution">
    <text evidence="2">The sequence shown here is derived from an EMBL/GenBank/DDBJ whole genome shotgun (WGS) entry which is preliminary data.</text>
</comment>
<dbReference type="OrthoDB" id="2835798at2"/>
<dbReference type="AlphaFoldDB" id="A0A4Y8IBV9"/>